<keyword evidence="6" id="KW-0808">Transferase</keyword>
<evidence type="ECO:0000313" key="16">
    <source>
        <dbReference type="Proteomes" id="UP000199036"/>
    </source>
</evidence>
<dbReference type="PANTHER" id="PTHR43711">
    <property type="entry name" value="TWO-COMPONENT HISTIDINE KINASE"/>
    <property type="match status" value="1"/>
</dbReference>
<evidence type="ECO:0000256" key="3">
    <source>
        <dbReference type="ARBA" id="ARBA00006434"/>
    </source>
</evidence>
<evidence type="ECO:0000256" key="12">
    <source>
        <dbReference type="SAM" id="Coils"/>
    </source>
</evidence>
<evidence type="ECO:0000256" key="8">
    <source>
        <dbReference type="ARBA" id="ARBA00022777"/>
    </source>
</evidence>
<gene>
    <name evidence="15" type="ORF">SAMN05421741_107112</name>
</gene>
<comment type="subcellular location">
    <subcellularLocation>
        <location evidence="2">Membrane</location>
        <topology evidence="2">Multi-pass membrane protein</topology>
    </subcellularLocation>
</comment>
<organism evidence="15 16">
    <name type="scientific">Paenimyroides ummariense</name>
    <dbReference type="NCBI Taxonomy" id="913024"/>
    <lineage>
        <taxon>Bacteria</taxon>
        <taxon>Pseudomonadati</taxon>
        <taxon>Bacteroidota</taxon>
        <taxon>Flavobacteriia</taxon>
        <taxon>Flavobacteriales</taxon>
        <taxon>Flavobacteriaceae</taxon>
        <taxon>Paenimyroides</taxon>
    </lineage>
</organism>
<dbReference type="RefSeq" id="WP_091521433.1">
    <property type="nucleotide sequence ID" value="NZ_FOVI01000007.1"/>
</dbReference>
<feature type="transmembrane region" description="Helical" evidence="13">
    <location>
        <begin position="280"/>
        <end position="299"/>
    </location>
</feature>
<feature type="coiled-coil region" evidence="12">
    <location>
        <begin position="646"/>
        <end position="673"/>
    </location>
</feature>
<dbReference type="FunFam" id="1.10.287.130:FF:000001">
    <property type="entry name" value="Two-component sensor histidine kinase"/>
    <property type="match status" value="1"/>
</dbReference>
<evidence type="ECO:0000256" key="2">
    <source>
        <dbReference type="ARBA" id="ARBA00004141"/>
    </source>
</evidence>
<feature type="transmembrane region" description="Helical" evidence="13">
    <location>
        <begin position="59"/>
        <end position="84"/>
    </location>
</feature>
<dbReference type="PROSITE" id="PS50109">
    <property type="entry name" value="HIS_KIN"/>
    <property type="match status" value="1"/>
</dbReference>
<dbReference type="STRING" id="913024.SAMN05421741_107112"/>
<keyword evidence="16" id="KW-1185">Reference proteome</keyword>
<dbReference type="Proteomes" id="UP000199036">
    <property type="component" value="Unassembled WGS sequence"/>
</dbReference>
<feature type="transmembrane region" description="Helical" evidence="13">
    <location>
        <begin position="326"/>
        <end position="351"/>
    </location>
</feature>
<feature type="transmembrane region" description="Helical" evidence="13">
    <location>
        <begin position="6"/>
        <end position="24"/>
    </location>
</feature>
<feature type="transmembrane region" description="Helical" evidence="13">
    <location>
        <begin position="158"/>
        <end position="175"/>
    </location>
</feature>
<dbReference type="InterPro" id="IPR001734">
    <property type="entry name" value="Na/solute_symporter"/>
</dbReference>
<dbReference type="EMBL" id="FOVI01000007">
    <property type="protein sequence ID" value="SFN57761.1"/>
    <property type="molecule type" value="Genomic_DNA"/>
</dbReference>
<dbReference type="SMART" id="SM00387">
    <property type="entry name" value="HATPase_c"/>
    <property type="match status" value="1"/>
</dbReference>
<dbReference type="Gene3D" id="1.10.287.130">
    <property type="match status" value="1"/>
</dbReference>
<dbReference type="Gene3D" id="3.30.565.10">
    <property type="entry name" value="Histidine kinase-like ATPase, C-terminal domain"/>
    <property type="match status" value="1"/>
</dbReference>
<dbReference type="SMART" id="SM00388">
    <property type="entry name" value="HisKA"/>
    <property type="match status" value="1"/>
</dbReference>
<dbReference type="Gene3D" id="1.20.1730.10">
    <property type="entry name" value="Sodium/glucose cotransporter"/>
    <property type="match status" value="1"/>
</dbReference>
<proteinExistence type="inferred from homology"/>
<evidence type="ECO:0000313" key="15">
    <source>
        <dbReference type="EMBL" id="SFN57761.1"/>
    </source>
</evidence>
<name>A0A1I5A5B0_9FLAO</name>
<protein>
    <recommendedName>
        <fullName evidence="4">histidine kinase</fullName>
        <ecNumber evidence="4">2.7.13.3</ecNumber>
    </recommendedName>
</protein>
<evidence type="ECO:0000256" key="9">
    <source>
        <dbReference type="ARBA" id="ARBA00022989"/>
    </source>
</evidence>
<dbReference type="Pfam" id="PF00474">
    <property type="entry name" value="SSF"/>
    <property type="match status" value="1"/>
</dbReference>
<evidence type="ECO:0000256" key="11">
    <source>
        <dbReference type="ARBA" id="ARBA00023136"/>
    </source>
</evidence>
<feature type="transmembrane region" description="Helical" evidence="13">
    <location>
        <begin position="499"/>
        <end position="518"/>
    </location>
</feature>
<keyword evidence="7 13" id="KW-0812">Transmembrane</keyword>
<feature type="transmembrane region" description="Helical" evidence="13">
    <location>
        <begin position="440"/>
        <end position="461"/>
    </location>
</feature>
<dbReference type="InterPro" id="IPR004358">
    <property type="entry name" value="Sig_transdc_His_kin-like_C"/>
</dbReference>
<dbReference type="InterPro" id="IPR050736">
    <property type="entry name" value="Sensor_HK_Regulatory"/>
</dbReference>
<dbReference type="InterPro" id="IPR038377">
    <property type="entry name" value="Na/Glc_symporter_sf"/>
</dbReference>
<evidence type="ECO:0000256" key="1">
    <source>
        <dbReference type="ARBA" id="ARBA00000085"/>
    </source>
</evidence>
<sequence>MNNYLLVIIILVYFGVLFLIALWSDKNVNSKWVNNPYVYSLSLGVYCSAWTYYGSVGIAATSGISFLTTYLGPVIAAPLWVYVLRKILRIVKYQKISSIADFIALRYGNHRFIGALVTVICLLGIIPYISLQLKAISETFQIITNETNVKRIFLFEDTTFYIAVLIALFATFFGTQTTDTTDKRRGIVFIVAIESLVKLLIFIIIGVYVTFFIYDGTTDLFQQANTSFDVYKLSTISSLTEGVNMFYMIAISFIAIFLLPRQFQMSVVSNDREYHLKTAIWLFPLYLLLFNLFVIYIAWAGNLNFDSSAVNPDYYTLLLPLKYDSFWLALLVFIGGLSAVISMVVVSTVALSNMVSNSLIIPYGFLDTFNKNNPEENTKYIKNIRRFSIFTLIILAYIFYFNFSIEITLFSIGYISFVIIAQLAPSFFIGMFWTKGNSFGAILGISSGFLVVVYTLIVPFICDAIFNNYHFTENGPFGIALLKPYNLFGLNFLTPTTNAFFWSMTVNVVMYLVGSMYVKGTYRERNYAELFVSNSNDFALFSETAYVWKGEAYIADIRNVLEKFLGIEKTNRAINLFFAKNKIPKNTVKADAKFINFSEKLLTGIIGSTSSKILISNVIKEQPVSLTEILKILEESKETLSNNKFLKEKSDQLIRLTQELKSVNEELVLKDQQKDDFLDTVAHELKTPITAIKSSAEVLMFDDEMPADLKQKFLNNIVDDTNRLTKLINNILDLEKLANGREQLDISNNNIQETVLKAIHFVEQSAADKQIVIKNNVKSLFFRYDDDRILQVFSNLLTNAIKFVERQTGLIELNLKEDTNFVYISVEDNGKGIPEEDFEYIFDKFYQSKNQTTKKPVGSGFGLSICKHIVESHKGIIWVEQKSKGVRFFVKLPK</sequence>
<reference evidence="16" key="1">
    <citation type="submission" date="2016-10" db="EMBL/GenBank/DDBJ databases">
        <authorList>
            <person name="Varghese N."/>
            <person name="Submissions S."/>
        </authorList>
    </citation>
    <scope>NUCLEOTIDE SEQUENCE [LARGE SCALE GENOMIC DNA]</scope>
    <source>
        <strain evidence="16">DS-12</strain>
    </source>
</reference>
<keyword evidence="11 13" id="KW-0472">Membrane</keyword>
<dbReference type="PRINTS" id="PR00344">
    <property type="entry name" value="BCTRLSENSOR"/>
</dbReference>
<evidence type="ECO:0000256" key="6">
    <source>
        <dbReference type="ARBA" id="ARBA00022679"/>
    </source>
</evidence>
<keyword evidence="8" id="KW-0418">Kinase</keyword>
<dbReference type="CDD" id="cd00082">
    <property type="entry name" value="HisKA"/>
    <property type="match status" value="1"/>
</dbReference>
<dbReference type="InterPro" id="IPR036097">
    <property type="entry name" value="HisK_dim/P_sf"/>
</dbReference>
<evidence type="ECO:0000256" key="13">
    <source>
        <dbReference type="SAM" id="Phobius"/>
    </source>
</evidence>
<feature type="transmembrane region" description="Helical" evidence="13">
    <location>
        <begin position="234"/>
        <end position="259"/>
    </location>
</feature>
<dbReference type="GO" id="GO:0022857">
    <property type="term" value="F:transmembrane transporter activity"/>
    <property type="evidence" value="ECO:0007669"/>
    <property type="project" value="InterPro"/>
</dbReference>
<keyword evidence="12" id="KW-0175">Coiled coil</keyword>
<dbReference type="PROSITE" id="PS50283">
    <property type="entry name" value="NA_SOLUT_SYMP_3"/>
    <property type="match status" value="1"/>
</dbReference>
<feature type="transmembrane region" description="Helical" evidence="13">
    <location>
        <begin position="36"/>
        <end position="53"/>
    </location>
</feature>
<feature type="transmembrane region" description="Helical" evidence="13">
    <location>
        <begin position="112"/>
        <end position="131"/>
    </location>
</feature>
<feature type="transmembrane region" description="Helical" evidence="13">
    <location>
        <begin position="411"/>
        <end position="433"/>
    </location>
</feature>
<dbReference type="InterPro" id="IPR003594">
    <property type="entry name" value="HATPase_dom"/>
</dbReference>
<dbReference type="OrthoDB" id="9764438at2"/>
<comment type="catalytic activity">
    <reaction evidence="1">
        <text>ATP + protein L-histidine = ADP + protein N-phospho-L-histidine.</text>
        <dbReference type="EC" id="2.7.13.3"/>
    </reaction>
</comment>
<dbReference type="Pfam" id="PF02518">
    <property type="entry name" value="HATPase_c"/>
    <property type="match status" value="1"/>
</dbReference>
<keyword evidence="5" id="KW-0597">Phosphoprotein</keyword>
<comment type="similarity">
    <text evidence="3">Belongs to the sodium:solute symporter (SSF) (TC 2.A.21) family.</text>
</comment>
<feature type="domain" description="Histidine kinase" evidence="14">
    <location>
        <begin position="680"/>
        <end position="894"/>
    </location>
</feature>
<dbReference type="InterPro" id="IPR036890">
    <property type="entry name" value="HATPase_C_sf"/>
</dbReference>
<evidence type="ECO:0000259" key="14">
    <source>
        <dbReference type="PROSITE" id="PS50109"/>
    </source>
</evidence>
<dbReference type="InterPro" id="IPR005467">
    <property type="entry name" value="His_kinase_dom"/>
</dbReference>
<feature type="transmembrane region" description="Helical" evidence="13">
    <location>
        <begin position="387"/>
        <end position="405"/>
    </location>
</feature>
<accession>A0A1I5A5B0</accession>
<feature type="transmembrane region" description="Helical" evidence="13">
    <location>
        <begin position="187"/>
        <end position="214"/>
    </location>
</feature>
<evidence type="ECO:0000256" key="7">
    <source>
        <dbReference type="ARBA" id="ARBA00022692"/>
    </source>
</evidence>
<dbReference type="CDD" id="cd10322">
    <property type="entry name" value="SLC5sbd"/>
    <property type="match status" value="1"/>
</dbReference>
<evidence type="ECO:0000256" key="5">
    <source>
        <dbReference type="ARBA" id="ARBA00022553"/>
    </source>
</evidence>
<dbReference type="Pfam" id="PF00512">
    <property type="entry name" value="HisKA"/>
    <property type="match status" value="1"/>
</dbReference>
<keyword evidence="10" id="KW-0902">Two-component regulatory system</keyword>
<dbReference type="InterPro" id="IPR003661">
    <property type="entry name" value="HisK_dim/P_dom"/>
</dbReference>
<evidence type="ECO:0000256" key="10">
    <source>
        <dbReference type="ARBA" id="ARBA00023012"/>
    </source>
</evidence>
<dbReference type="PANTHER" id="PTHR43711:SF26">
    <property type="entry name" value="SENSOR HISTIDINE KINASE RCSC"/>
    <property type="match status" value="1"/>
</dbReference>
<dbReference type="SUPFAM" id="SSF55874">
    <property type="entry name" value="ATPase domain of HSP90 chaperone/DNA topoisomerase II/histidine kinase"/>
    <property type="match status" value="1"/>
</dbReference>
<keyword evidence="9 13" id="KW-1133">Transmembrane helix</keyword>
<dbReference type="FunFam" id="3.30.565.10:FF:000006">
    <property type="entry name" value="Sensor histidine kinase WalK"/>
    <property type="match status" value="1"/>
</dbReference>
<dbReference type="CDD" id="cd00075">
    <property type="entry name" value="HATPase"/>
    <property type="match status" value="1"/>
</dbReference>
<dbReference type="GO" id="GO:0000155">
    <property type="term" value="F:phosphorelay sensor kinase activity"/>
    <property type="evidence" value="ECO:0007669"/>
    <property type="project" value="InterPro"/>
</dbReference>
<evidence type="ECO:0000256" key="4">
    <source>
        <dbReference type="ARBA" id="ARBA00012438"/>
    </source>
</evidence>
<dbReference type="AlphaFoldDB" id="A0A1I5A5B0"/>
<dbReference type="SUPFAM" id="SSF47384">
    <property type="entry name" value="Homodimeric domain of signal transducing histidine kinase"/>
    <property type="match status" value="1"/>
</dbReference>
<dbReference type="GO" id="GO:0016020">
    <property type="term" value="C:membrane"/>
    <property type="evidence" value="ECO:0007669"/>
    <property type="project" value="UniProtKB-SubCell"/>
</dbReference>
<dbReference type="EC" id="2.7.13.3" evidence="4"/>